<accession>A0A7G3G6Z0</accession>
<reference evidence="2 3" key="1">
    <citation type="submission" date="2018-01" db="EMBL/GenBank/DDBJ databases">
        <title>Genome sequence of Iodobacter sp. strain PCH194 isolated from Indian Trans-Himalaya.</title>
        <authorList>
            <person name="Kumar V."/>
            <person name="Thakur V."/>
            <person name="Kumar S."/>
            <person name="Singh D."/>
        </authorList>
    </citation>
    <scope>NUCLEOTIDE SEQUENCE [LARGE SCALE GENOMIC DNA]</scope>
    <source>
        <strain evidence="2 3">PCH194</strain>
    </source>
</reference>
<protein>
    <recommendedName>
        <fullName evidence="4">Lipid A deacylase</fullName>
    </recommendedName>
</protein>
<keyword evidence="3" id="KW-1185">Reference proteome</keyword>
<proteinExistence type="predicted"/>
<dbReference type="Pfam" id="PF09411">
    <property type="entry name" value="PagL"/>
    <property type="match status" value="1"/>
</dbReference>
<evidence type="ECO:0000313" key="3">
    <source>
        <dbReference type="Proteomes" id="UP000515917"/>
    </source>
</evidence>
<keyword evidence="1" id="KW-0732">Signal</keyword>
<name>A0A7G3G6Z0_9NEIS</name>
<evidence type="ECO:0000256" key="1">
    <source>
        <dbReference type="SAM" id="SignalP"/>
    </source>
</evidence>
<evidence type="ECO:0000313" key="2">
    <source>
        <dbReference type="EMBL" id="QBC43051.1"/>
    </source>
</evidence>
<sequence>MLTLFLRISPLLIALASSAAEGLEWQVELGQGIQPSHVEQHHLFRVALHKPLPWSWYESNTGKLSSGFSIGGGLWRGDDRNTGEVFITPELRYEWTPLETGTQWFVEAGVGGHLFSRTDYAKRGPFSTAFQFGERLGAGVRFGEQSAQDLTLMYQHHSNADIKTPNYGADFVVLRYGFKM</sequence>
<gene>
    <name evidence="2" type="ORF">C1H71_05450</name>
</gene>
<feature type="chain" id="PRO_5028964131" description="Lipid A deacylase" evidence="1">
    <location>
        <begin position="20"/>
        <end position="180"/>
    </location>
</feature>
<feature type="signal peptide" evidence="1">
    <location>
        <begin position="1"/>
        <end position="19"/>
    </location>
</feature>
<dbReference type="Proteomes" id="UP000515917">
    <property type="component" value="Chromosome"/>
</dbReference>
<dbReference type="KEGG" id="ifl:C1H71_05450"/>
<dbReference type="InterPro" id="IPR018550">
    <property type="entry name" value="Lipid-A_deacylase-rel"/>
</dbReference>
<evidence type="ECO:0008006" key="4">
    <source>
        <dbReference type="Google" id="ProtNLM"/>
    </source>
</evidence>
<organism evidence="2 3">
    <name type="scientific">Iodobacter fluviatilis</name>
    <dbReference type="NCBI Taxonomy" id="537"/>
    <lineage>
        <taxon>Bacteria</taxon>
        <taxon>Pseudomonadati</taxon>
        <taxon>Pseudomonadota</taxon>
        <taxon>Betaproteobacteria</taxon>
        <taxon>Neisseriales</taxon>
        <taxon>Chitinibacteraceae</taxon>
        <taxon>Iodobacter</taxon>
    </lineage>
</organism>
<dbReference type="RefSeq" id="WP_130105658.1">
    <property type="nucleotide sequence ID" value="NZ_CP025781.1"/>
</dbReference>
<dbReference type="Gene3D" id="2.40.160.20">
    <property type="match status" value="1"/>
</dbReference>
<dbReference type="AlphaFoldDB" id="A0A7G3G6Z0"/>
<dbReference type="EMBL" id="CP025781">
    <property type="protein sequence ID" value="QBC43051.1"/>
    <property type="molecule type" value="Genomic_DNA"/>
</dbReference>